<name>A0ABU8NRL5_9SPHI</name>
<sequence length="284" mass="32767">MSTYNLPTDKIPDQLKEVIRDIQEILGDQAYDFMLIGATARDLILDGQYHLGAGPKTLDVDFALYVPEWGVYQSVLDKLLKSGLFTATKVTHKLIYKEICEIDIVPFGEIQNEEGEYDWPPDFMRSMNVAGFMEVREETITFKIDEEDLTFSVAPIHAIYFMKIYAWNDRKYKDDKDGRDQGFILANYIELKYEVLYDEHEDIVNGEDWDIITSCARILGRDIAKLLKNNPKAIQKTILIIENELEDEEHSYLARSLSAGGGFDYNRAYKALQELLKGIRDLHD</sequence>
<organism evidence="1 2">
    <name type="scientific">Pedobacter panaciterrae</name>
    <dbReference type="NCBI Taxonomy" id="363849"/>
    <lineage>
        <taxon>Bacteria</taxon>
        <taxon>Pseudomonadati</taxon>
        <taxon>Bacteroidota</taxon>
        <taxon>Sphingobacteriia</taxon>
        <taxon>Sphingobacteriales</taxon>
        <taxon>Sphingobacteriaceae</taxon>
        <taxon>Pedobacter</taxon>
    </lineage>
</organism>
<dbReference type="EMBL" id="JBBEUB010000006">
    <property type="protein sequence ID" value="MEJ2904276.1"/>
    <property type="molecule type" value="Genomic_DNA"/>
</dbReference>
<evidence type="ECO:0008006" key="3">
    <source>
        <dbReference type="Google" id="ProtNLM"/>
    </source>
</evidence>
<dbReference type="SUPFAM" id="SSF81301">
    <property type="entry name" value="Nucleotidyltransferase"/>
    <property type="match status" value="1"/>
</dbReference>
<proteinExistence type="predicted"/>
<keyword evidence="2" id="KW-1185">Reference proteome</keyword>
<reference evidence="1 2" key="1">
    <citation type="submission" date="2024-03" db="EMBL/GenBank/DDBJ databases">
        <title>Sequence of Lycoming College Course Isolates.</title>
        <authorList>
            <person name="Plotts O."/>
            <person name="Newman J."/>
        </authorList>
    </citation>
    <scope>NUCLEOTIDE SEQUENCE [LARGE SCALE GENOMIC DNA]</scope>
    <source>
        <strain evidence="1 2">CJB-3</strain>
    </source>
</reference>
<comment type="caution">
    <text evidence="1">The sequence shown here is derived from an EMBL/GenBank/DDBJ whole genome shotgun (WGS) entry which is preliminary data.</text>
</comment>
<protein>
    <recommendedName>
        <fullName evidence="3">Nucleotidyltransferase</fullName>
    </recommendedName>
</protein>
<dbReference type="RefSeq" id="WP_172661421.1">
    <property type="nucleotide sequence ID" value="NZ_CBFGNQ010000014.1"/>
</dbReference>
<dbReference type="InterPro" id="IPR043519">
    <property type="entry name" value="NT_sf"/>
</dbReference>
<gene>
    <name evidence="1" type="ORF">WAE58_17680</name>
</gene>
<dbReference type="Proteomes" id="UP001378956">
    <property type="component" value="Unassembled WGS sequence"/>
</dbReference>
<evidence type="ECO:0000313" key="2">
    <source>
        <dbReference type="Proteomes" id="UP001378956"/>
    </source>
</evidence>
<accession>A0ABU8NRL5</accession>
<evidence type="ECO:0000313" key="1">
    <source>
        <dbReference type="EMBL" id="MEJ2904276.1"/>
    </source>
</evidence>